<dbReference type="AlphaFoldDB" id="A0A1F8DF08"/>
<name>A0A1F8DF08_9BACT</name>
<reference evidence="1 2" key="1">
    <citation type="journal article" date="2016" name="Nat. Commun.">
        <title>Thousands of microbial genomes shed light on interconnected biogeochemical processes in an aquifer system.</title>
        <authorList>
            <person name="Anantharaman K."/>
            <person name="Brown C.T."/>
            <person name="Hug L.A."/>
            <person name="Sharon I."/>
            <person name="Castelle C.J."/>
            <person name="Probst A.J."/>
            <person name="Thomas B.C."/>
            <person name="Singh A."/>
            <person name="Wilkins M.J."/>
            <person name="Karaoz U."/>
            <person name="Brodie E.L."/>
            <person name="Williams K.H."/>
            <person name="Hubbard S.S."/>
            <person name="Banfield J.F."/>
        </authorList>
    </citation>
    <scope>NUCLEOTIDE SEQUENCE [LARGE SCALE GENOMIC DNA]</scope>
</reference>
<dbReference type="EMBL" id="MGIJ01000031">
    <property type="protein sequence ID" value="OGM87180.1"/>
    <property type="molecule type" value="Genomic_DNA"/>
</dbReference>
<accession>A0A1F8DF08</accession>
<organism evidence="1 2">
    <name type="scientific">Candidatus Woesebacteria bacterium RIFOXYD1_FULL_40_21</name>
    <dbReference type="NCBI Taxonomy" id="1802549"/>
    <lineage>
        <taxon>Bacteria</taxon>
        <taxon>Candidatus Woeseibacteriota</taxon>
    </lineage>
</organism>
<proteinExistence type="predicted"/>
<sequence length="78" mass="9200">MLTNNDLQKISAIVKKETVLIVKKETTIIVRKETVPIIKSIRKLERKMDFSVKYLDREFSKRIKRLEDHSGLEPMDTL</sequence>
<gene>
    <name evidence="1" type="ORF">A2614_01915</name>
</gene>
<dbReference type="Proteomes" id="UP000178803">
    <property type="component" value="Unassembled WGS sequence"/>
</dbReference>
<protein>
    <submittedName>
        <fullName evidence="1">Uncharacterized protein</fullName>
    </submittedName>
</protein>
<evidence type="ECO:0000313" key="2">
    <source>
        <dbReference type="Proteomes" id="UP000178803"/>
    </source>
</evidence>
<evidence type="ECO:0000313" key="1">
    <source>
        <dbReference type="EMBL" id="OGM87180.1"/>
    </source>
</evidence>
<comment type="caution">
    <text evidence="1">The sequence shown here is derived from an EMBL/GenBank/DDBJ whole genome shotgun (WGS) entry which is preliminary data.</text>
</comment>